<dbReference type="Proteomes" id="UP000052012">
    <property type="component" value="Unassembled WGS sequence"/>
</dbReference>
<keyword evidence="1" id="KW-0472">Membrane</keyword>
<name>A0A0R2ALG8_9LACO</name>
<feature type="transmembrane region" description="Helical" evidence="1">
    <location>
        <begin position="7"/>
        <end position="25"/>
    </location>
</feature>
<keyword evidence="1" id="KW-1133">Transmembrane helix</keyword>
<dbReference type="AlphaFoldDB" id="A0A0R2ALG8"/>
<reference evidence="2 3" key="1">
    <citation type="journal article" date="2015" name="Genome Announc.">
        <title>Expanding the biotechnology potential of lactobacilli through comparative genomics of 213 strains and associated genera.</title>
        <authorList>
            <person name="Sun Z."/>
            <person name="Harris H.M."/>
            <person name="McCann A."/>
            <person name="Guo C."/>
            <person name="Argimon S."/>
            <person name="Zhang W."/>
            <person name="Yang X."/>
            <person name="Jeffery I.B."/>
            <person name="Cooney J.C."/>
            <person name="Kagawa T.F."/>
            <person name="Liu W."/>
            <person name="Song Y."/>
            <person name="Salvetti E."/>
            <person name="Wrobel A."/>
            <person name="Rasinkangas P."/>
            <person name="Parkhill J."/>
            <person name="Rea M.C."/>
            <person name="O'Sullivan O."/>
            <person name="Ritari J."/>
            <person name="Douillard F.P."/>
            <person name="Paul Ross R."/>
            <person name="Yang R."/>
            <person name="Briner A.E."/>
            <person name="Felis G.E."/>
            <person name="de Vos W.M."/>
            <person name="Barrangou R."/>
            <person name="Klaenhammer T.R."/>
            <person name="Caufield P.W."/>
            <person name="Cui Y."/>
            <person name="Zhang H."/>
            <person name="O'Toole P.W."/>
        </authorList>
    </citation>
    <scope>NUCLEOTIDE SEQUENCE [LARGE SCALE GENOMIC DNA]</scope>
    <source>
        <strain evidence="2 3">DSM 23829</strain>
    </source>
</reference>
<keyword evidence="3" id="KW-1185">Reference proteome</keyword>
<comment type="caution">
    <text evidence="2">The sequence shown here is derived from an EMBL/GenBank/DDBJ whole genome shotgun (WGS) entry which is preliminary data.</text>
</comment>
<feature type="transmembrane region" description="Helical" evidence="1">
    <location>
        <begin position="37"/>
        <end position="60"/>
    </location>
</feature>
<accession>A0A0R2ALG8</accession>
<keyword evidence="1" id="KW-0812">Transmembrane</keyword>
<gene>
    <name evidence="2" type="ORF">FD06_GL000454</name>
</gene>
<dbReference type="PATRIC" id="fig|1423781.4.peg.466"/>
<protein>
    <submittedName>
        <fullName evidence="2">Uncharacterized protein</fullName>
    </submittedName>
</protein>
<dbReference type="RefSeq" id="WP_056966698.1">
    <property type="nucleotide sequence ID" value="NZ_AYYQ01000035.1"/>
</dbReference>
<dbReference type="EMBL" id="AYYQ01000035">
    <property type="protein sequence ID" value="KRM67735.1"/>
    <property type="molecule type" value="Genomic_DNA"/>
</dbReference>
<organism evidence="2 3">
    <name type="scientific">Apilactobacillus ozensis DSM 23829 = JCM 17196</name>
    <dbReference type="NCBI Taxonomy" id="1423781"/>
    <lineage>
        <taxon>Bacteria</taxon>
        <taxon>Bacillati</taxon>
        <taxon>Bacillota</taxon>
        <taxon>Bacilli</taxon>
        <taxon>Lactobacillales</taxon>
        <taxon>Lactobacillaceae</taxon>
        <taxon>Apilactobacillus</taxon>
    </lineage>
</organism>
<evidence type="ECO:0000313" key="3">
    <source>
        <dbReference type="Proteomes" id="UP000052012"/>
    </source>
</evidence>
<sequence length="232" mass="26637">MKNILKYIFKDAIILVIVYIILANLKEHLFFGNAHASAWLITFGIMSGVVLIPVATISCVNDIINANNQRSIDDAIYLEKYKAMEDIISDIIKVRKNVSKMKTNFLQVKDTFYGVFVFTVDKDNNEVAMRMKANLDMHFDNVQYLHNILYLLDIKDINFNNKANQLINQLLNYSSLINNCSKNVLNGYAQKKSKDIVEQSEEGYKITKDNLKKDGTFGQIAAELKRLKKLNR</sequence>
<evidence type="ECO:0000313" key="2">
    <source>
        <dbReference type="EMBL" id="KRM67735.1"/>
    </source>
</evidence>
<proteinExistence type="predicted"/>
<evidence type="ECO:0000256" key="1">
    <source>
        <dbReference type="SAM" id="Phobius"/>
    </source>
</evidence>